<dbReference type="GeneID" id="37081446"/>
<evidence type="ECO:0000313" key="2">
    <source>
        <dbReference type="Proteomes" id="UP000248349"/>
    </source>
</evidence>
<proteinExistence type="predicted"/>
<name>A0A318ZH79_9EURO</name>
<reference evidence="1 2" key="1">
    <citation type="submission" date="2016-12" db="EMBL/GenBank/DDBJ databases">
        <title>The genomes of Aspergillus section Nigri reveals drivers in fungal speciation.</title>
        <authorList>
            <consortium name="DOE Joint Genome Institute"/>
            <person name="Vesth T.C."/>
            <person name="Nybo J."/>
            <person name="Theobald S."/>
            <person name="Brandl J."/>
            <person name="Frisvad J.C."/>
            <person name="Nielsen K.F."/>
            <person name="Lyhne E.K."/>
            <person name="Kogle M.E."/>
            <person name="Kuo A."/>
            <person name="Riley R."/>
            <person name="Clum A."/>
            <person name="Nolan M."/>
            <person name="Lipzen A."/>
            <person name="Salamov A."/>
            <person name="Henrissat B."/>
            <person name="Wiebenga A."/>
            <person name="De Vries R.P."/>
            <person name="Grigoriev I.V."/>
            <person name="Mortensen U.H."/>
            <person name="Andersen M.R."/>
            <person name="Baker S.E."/>
        </authorList>
    </citation>
    <scope>NUCLEOTIDE SEQUENCE [LARGE SCALE GENOMIC DNA]</scope>
    <source>
        <strain evidence="1 2">JOP 1030-1</strain>
    </source>
</reference>
<protein>
    <submittedName>
        <fullName evidence="1">Uncharacterized protein</fullName>
    </submittedName>
</protein>
<sequence length="96" mass="11700">MRLRRRNDAASLFFFPPSVARCQIEHLSRHTEGHEYYSVVFPCRRQKEIVGLERRSWEDIRIEWMEEIERMGGGETSENFHPTLHFHFFSHYVFLE</sequence>
<accession>A0A318ZH79</accession>
<evidence type="ECO:0000313" key="1">
    <source>
        <dbReference type="EMBL" id="PYH43933.1"/>
    </source>
</evidence>
<dbReference type="Proteomes" id="UP000248349">
    <property type="component" value="Unassembled WGS sequence"/>
</dbReference>
<gene>
    <name evidence="1" type="ORF">BP01DRAFT_90645</name>
</gene>
<dbReference type="RefSeq" id="XP_025429915.1">
    <property type="nucleotide sequence ID" value="XM_025580217.1"/>
</dbReference>
<organism evidence="1 2">
    <name type="scientific">Aspergillus saccharolyticus JOP 1030-1</name>
    <dbReference type="NCBI Taxonomy" id="1450539"/>
    <lineage>
        <taxon>Eukaryota</taxon>
        <taxon>Fungi</taxon>
        <taxon>Dikarya</taxon>
        <taxon>Ascomycota</taxon>
        <taxon>Pezizomycotina</taxon>
        <taxon>Eurotiomycetes</taxon>
        <taxon>Eurotiomycetidae</taxon>
        <taxon>Eurotiales</taxon>
        <taxon>Aspergillaceae</taxon>
        <taxon>Aspergillus</taxon>
        <taxon>Aspergillus subgen. Circumdati</taxon>
    </lineage>
</organism>
<keyword evidence="2" id="KW-1185">Reference proteome</keyword>
<dbReference type="AlphaFoldDB" id="A0A318ZH79"/>
<dbReference type="EMBL" id="KZ821240">
    <property type="protein sequence ID" value="PYH43933.1"/>
    <property type="molecule type" value="Genomic_DNA"/>
</dbReference>